<dbReference type="EMBL" id="CP117683">
    <property type="protein sequence ID" value="WDC91675.1"/>
    <property type="molecule type" value="Genomic_DNA"/>
</dbReference>
<organism evidence="1 2">
    <name type="scientific">Latilactobacillus curvatus</name>
    <name type="common">Lactobacillus curvatus</name>
    <dbReference type="NCBI Taxonomy" id="28038"/>
    <lineage>
        <taxon>Bacteria</taxon>
        <taxon>Bacillati</taxon>
        <taxon>Bacillota</taxon>
        <taxon>Bacilli</taxon>
        <taxon>Lactobacillales</taxon>
        <taxon>Lactobacillaceae</taxon>
        <taxon>Latilactobacillus</taxon>
    </lineage>
</organism>
<reference evidence="1" key="1">
    <citation type="submission" date="2023-02" db="EMBL/GenBank/DDBJ databases">
        <title>Complete genome sequence of Lactobacillus curvatus CACC879 isolated from Pig feces.</title>
        <authorList>
            <person name="Park S."/>
            <person name="Park M.A."/>
            <person name="Kim D.-H."/>
            <person name="Kim Y."/>
        </authorList>
    </citation>
    <scope>NUCLEOTIDE SEQUENCE</scope>
    <source>
        <strain evidence="1">CACC879</strain>
    </source>
</reference>
<dbReference type="AlphaFoldDB" id="A0AAJ5URJ9"/>
<name>A0AAJ5URJ9_LATCU</name>
<evidence type="ECO:0000313" key="1">
    <source>
        <dbReference type="EMBL" id="WDC91675.1"/>
    </source>
</evidence>
<evidence type="ECO:0000313" key="2">
    <source>
        <dbReference type="Proteomes" id="UP001215533"/>
    </source>
</evidence>
<accession>A0AAJ5URJ9</accession>
<gene>
    <name evidence="1" type="ORF">PSR33_05665</name>
</gene>
<protein>
    <submittedName>
        <fullName evidence="1">Uncharacterized protein</fullName>
    </submittedName>
</protein>
<sequence>MEKYGLMYWGYDPDDKSATRLLYKDVLASQEMVNTMLTSDKPFYKFIIGDGEDFILAKDCIHSLARVIDWEVR</sequence>
<proteinExistence type="predicted"/>
<dbReference type="Proteomes" id="UP001215533">
    <property type="component" value="Chromosome"/>
</dbReference>